<dbReference type="OrthoDB" id="3264316at2759"/>
<organism evidence="2 3">
    <name type="scientific">Mycena indigotica</name>
    <dbReference type="NCBI Taxonomy" id="2126181"/>
    <lineage>
        <taxon>Eukaryota</taxon>
        <taxon>Fungi</taxon>
        <taxon>Dikarya</taxon>
        <taxon>Basidiomycota</taxon>
        <taxon>Agaricomycotina</taxon>
        <taxon>Agaricomycetes</taxon>
        <taxon>Agaricomycetidae</taxon>
        <taxon>Agaricales</taxon>
        <taxon>Marasmiineae</taxon>
        <taxon>Mycenaceae</taxon>
        <taxon>Mycena</taxon>
    </lineage>
</organism>
<dbReference type="AlphaFoldDB" id="A0A8H6S7V0"/>
<dbReference type="RefSeq" id="XP_037215545.1">
    <property type="nucleotide sequence ID" value="XM_037367713.1"/>
</dbReference>
<evidence type="ECO:0000313" key="3">
    <source>
        <dbReference type="Proteomes" id="UP000636479"/>
    </source>
</evidence>
<proteinExistence type="predicted"/>
<feature type="region of interest" description="Disordered" evidence="1">
    <location>
        <begin position="1"/>
        <end position="53"/>
    </location>
</feature>
<sequence>MGEAEDPDTGADDYPNGKDLPIHYDPDKDEDLKAMEGEQGSSSDQVNEEEEGFETDILVSRKDELAALSTLKKFRLTQIKICSSPQRRQRFRKIAEEVYGDKLHILPDGKPGRKIATLMPIPDVKHRQYAQRSIQRGELLIKAQEKWLFERPELRPLILQPEQWELLRSLNGVLEVFTEVTLQMSKSSTPTLPWVLPMYELMLAHLKACRDDLNLPFELRTAATAGLLKLEQYHELAQKSQFNIISTVLHPALGWACCNDTSGSGGSQSNG</sequence>
<keyword evidence="3" id="KW-1185">Reference proteome</keyword>
<evidence type="ECO:0000256" key="1">
    <source>
        <dbReference type="SAM" id="MobiDB-lite"/>
    </source>
</evidence>
<dbReference type="EMBL" id="JACAZF010000010">
    <property type="protein sequence ID" value="KAF7293382.1"/>
    <property type="molecule type" value="Genomic_DNA"/>
</dbReference>
<feature type="compositionally biased region" description="Acidic residues" evidence="1">
    <location>
        <begin position="1"/>
        <end position="11"/>
    </location>
</feature>
<evidence type="ECO:0000313" key="2">
    <source>
        <dbReference type="EMBL" id="KAF7293382.1"/>
    </source>
</evidence>
<comment type="caution">
    <text evidence="2">The sequence shown here is derived from an EMBL/GenBank/DDBJ whole genome shotgun (WGS) entry which is preliminary data.</text>
</comment>
<dbReference type="GeneID" id="59350229"/>
<feature type="compositionally biased region" description="Basic and acidic residues" evidence="1">
    <location>
        <begin position="20"/>
        <end position="36"/>
    </location>
</feature>
<gene>
    <name evidence="2" type="ORF">MIND_01115100</name>
</gene>
<protein>
    <submittedName>
        <fullName evidence="2">Uncharacterized protein</fullName>
    </submittedName>
</protein>
<reference evidence="2" key="1">
    <citation type="submission" date="2020-05" db="EMBL/GenBank/DDBJ databases">
        <title>Mycena genomes resolve the evolution of fungal bioluminescence.</title>
        <authorList>
            <person name="Tsai I.J."/>
        </authorList>
    </citation>
    <scope>NUCLEOTIDE SEQUENCE</scope>
    <source>
        <strain evidence="2">171206Taipei</strain>
    </source>
</reference>
<accession>A0A8H6S7V0</accession>
<dbReference type="Proteomes" id="UP000636479">
    <property type="component" value="Unassembled WGS sequence"/>
</dbReference>
<name>A0A8H6S7V0_9AGAR</name>